<feature type="disulfide bond" evidence="2">
    <location>
        <begin position="55"/>
        <end position="70"/>
    </location>
</feature>
<accession>A0ABM0MVU3</accession>
<evidence type="ECO:0000256" key="4">
    <source>
        <dbReference type="SAM" id="SignalP"/>
    </source>
</evidence>
<dbReference type="SMART" id="SM00198">
    <property type="entry name" value="SCP"/>
    <property type="match status" value="1"/>
</dbReference>
<dbReference type="PRINTS" id="PR00838">
    <property type="entry name" value="V5ALLERGEN"/>
</dbReference>
<dbReference type="InterPro" id="IPR014044">
    <property type="entry name" value="CAP_dom"/>
</dbReference>
<dbReference type="PANTHER" id="PTHR10334">
    <property type="entry name" value="CYSTEINE-RICH SECRETORY PROTEIN-RELATED"/>
    <property type="match status" value="1"/>
</dbReference>
<feature type="disulfide bond" evidence="2">
    <location>
        <begin position="168"/>
        <end position="183"/>
    </location>
</feature>
<keyword evidence="6" id="KW-1185">Reference proteome</keyword>
<dbReference type="PROSITE" id="PS50068">
    <property type="entry name" value="LDLRA_2"/>
    <property type="match status" value="2"/>
</dbReference>
<dbReference type="SMART" id="SM00192">
    <property type="entry name" value="LDLa"/>
    <property type="match status" value="2"/>
</dbReference>
<sequence>MRLLSVCVLSTLLCKYRAVGEDSAAYNAVCAYFFPGEYTYQCADGTYCISEDMMCDDYEVCPDGSDEIGCGGDETDGETAVSGKDSIDSMTFLPCDSSTDVADEGNNDTGNEADSDGDVNGGNNDDTGDEDNTKTKAYNDTSGCGKQYLESPFVCVDRSWCIKEEQLCDGLVNCNDHSDEIECGYGETDSNNCTVPTHLGNDGPSDFEDQLLEAHNYFRCLHGVGALSWNTTLALKGQRVAQNNSESGKLEHTSLYDYGENLAVTRMEDMSYATGYGFVKLWYDEIKHYDYSKPGYALETGHFTQVVWADSKTLGCGAVDDGNRDWLACEYSPPGNYNNQFSSNVPQPL</sequence>
<feature type="chain" id="PRO_5047040583" evidence="4">
    <location>
        <begin position="19"/>
        <end position="349"/>
    </location>
</feature>
<evidence type="ECO:0000259" key="5">
    <source>
        <dbReference type="SMART" id="SM00198"/>
    </source>
</evidence>
<evidence type="ECO:0000256" key="2">
    <source>
        <dbReference type="PROSITE-ProRule" id="PRU00124"/>
    </source>
</evidence>
<dbReference type="Proteomes" id="UP000694865">
    <property type="component" value="Unplaced"/>
</dbReference>
<feature type="region of interest" description="Disordered" evidence="3">
    <location>
        <begin position="101"/>
        <end position="134"/>
    </location>
</feature>
<protein>
    <submittedName>
        <fullName evidence="7">Low-density lipoprotein receptor-related protein 2-like</fullName>
    </submittedName>
</protein>
<dbReference type="InterPro" id="IPR018244">
    <property type="entry name" value="Allrgn_V5/Tpx1_CS"/>
</dbReference>
<proteinExistence type="predicted"/>
<feature type="signal peptide" evidence="4">
    <location>
        <begin position="1"/>
        <end position="18"/>
    </location>
</feature>
<dbReference type="SUPFAM" id="SSF57424">
    <property type="entry name" value="LDL receptor-like module"/>
    <property type="match status" value="2"/>
</dbReference>
<dbReference type="PROSITE" id="PS01009">
    <property type="entry name" value="CRISP_1"/>
    <property type="match status" value="1"/>
</dbReference>
<dbReference type="InterPro" id="IPR002413">
    <property type="entry name" value="V5_allergen-like"/>
</dbReference>
<evidence type="ECO:0000256" key="3">
    <source>
        <dbReference type="SAM" id="MobiDB-lite"/>
    </source>
</evidence>
<dbReference type="Pfam" id="PF00057">
    <property type="entry name" value="Ldl_recept_a"/>
    <property type="match status" value="2"/>
</dbReference>
<dbReference type="PRINTS" id="PR00837">
    <property type="entry name" value="V5TPXLIKE"/>
</dbReference>
<dbReference type="InterPro" id="IPR035940">
    <property type="entry name" value="CAP_sf"/>
</dbReference>
<dbReference type="InterPro" id="IPR002172">
    <property type="entry name" value="LDrepeatLR_classA_rpt"/>
</dbReference>
<organism evidence="6 7">
    <name type="scientific">Saccoglossus kowalevskii</name>
    <name type="common">Acorn worm</name>
    <dbReference type="NCBI Taxonomy" id="10224"/>
    <lineage>
        <taxon>Eukaryota</taxon>
        <taxon>Metazoa</taxon>
        <taxon>Hemichordata</taxon>
        <taxon>Enteropneusta</taxon>
        <taxon>Harrimaniidae</taxon>
        <taxon>Saccoglossus</taxon>
    </lineage>
</organism>
<dbReference type="GeneID" id="102802879"/>
<feature type="compositionally biased region" description="Acidic residues" evidence="3">
    <location>
        <begin position="101"/>
        <end position="117"/>
    </location>
</feature>
<reference evidence="7" key="1">
    <citation type="submission" date="2025-08" db="UniProtKB">
        <authorList>
            <consortium name="RefSeq"/>
        </authorList>
    </citation>
    <scope>IDENTIFICATION</scope>
    <source>
        <tissue evidence="7">Testes</tissue>
    </source>
</reference>
<evidence type="ECO:0000313" key="6">
    <source>
        <dbReference type="Proteomes" id="UP000694865"/>
    </source>
</evidence>
<dbReference type="Gene3D" id="3.40.33.10">
    <property type="entry name" value="CAP"/>
    <property type="match status" value="1"/>
</dbReference>
<feature type="domain" description="SCP" evidence="5">
    <location>
        <begin position="206"/>
        <end position="339"/>
    </location>
</feature>
<gene>
    <name evidence="7" type="primary">LOC102802879</name>
</gene>
<keyword evidence="1 2" id="KW-1015">Disulfide bond</keyword>
<name>A0ABM0MVU3_SACKO</name>
<dbReference type="InterPro" id="IPR036055">
    <property type="entry name" value="LDL_receptor-like_sf"/>
</dbReference>
<evidence type="ECO:0000256" key="1">
    <source>
        <dbReference type="ARBA" id="ARBA00023157"/>
    </source>
</evidence>
<dbReference type="Gene3D" id="4.10.400.10">
    <property type="entry name" value="Low-density Lipoprotein Receptor"/>
    <property type="match status" value="2"/>
</dbReference>
<dbReference type="CDD" id="cd00112">
    <property type="entry name" value="LDLa"/>
    <property type="match status" value="2"/>
</dbReference>
<dbReference type="SUPFAM" id="SSF55797">
    <property type="entry name" value="PR-1-like"/>
    <property type="match status" value="1"/>
</dbReference>
<dbReference type="InterPro" id="IPR023415">
    <property type="entry name" value="LDLR_class-A_CS"/>
</dbReference>
<dbReference type="RefSeq" id="XP_006824134.1">
    <property type="nucleotide sequence ID" value="XM_006824071.1"/>
</dbReference>
<keyword evidence="4" id="KW-0732">Signal</keyword>
<dbReference type="PROSITE" id="PS01209">
    <property type="entry name" value="LDLRA_1"/>
    <property type="match status" value="1"/>
</dbReference>
<dbReference type="Pfam" id="PF00188">
    <property type="entry name" value="CAP"/>
    <property type="match status" value="1"/>
</dbReference>
<comment type="caution">
    <text evidence="2">Lacks conserved residue(s) required for the propagation of feature annotation.</text>
</comment>
<dbReference type="InterPro" id="IPR001283">
    <property type="entry name" value="CRISP-related"/>
</dbReference>
<evidence type="ECO:0000313" key="7">
    <source>
        <dbReference type="RefSeq" id="XP_006824134.1"/>
    </source>
</evidence>